<reference evidence="1 2" key="1">
    <citation type="submission" date="2023-06" db="EMBL/GenBank/DDBJ databases">
        <authorList>
            <person name="Oyuntsetseg B."/>
            <person name="Kim S.B."/>
        </authorList>
    </citation>
    <scope>NUCLEOTIDE SEQUENCE [LARGE SCALE GENOMIC DNA]</scope>
    <source>
        <strain evidence="1 2">4-36</strain>
    </source>
</reference>
<dbReference type="InterPro" id="IPR011990">
    <property type="entry name" value="TPR-like_helical_dom_sf"/>
</dbReference>
<dbReference type="Proteomes" id="UP001239397">
    <property type="component" value="Chromosome"/>
</dbReference>
<accession>A0A9Y2NJJ2</accession>
<dbReference type="SUPFAM" id="SSF48452">
    <property type="entry name" value="TPR-like"/>
    <property type="match status" value="1"/>
</dbReference>
<organism evidence="1 2">
    <name type="scientific">Amycolatopsis mongoliensis</name>
    <dbReference type="NCBI Taxonomy" id="715475"/>
    <lineage>
        <taxon>Bacteria</taxon>
        <taxon>Bacillati</taxon>
        <taxon>Actinomycetota</taxon>
        <taxon>Actinomycetes</taxon>
        <taxon>Pseudonocardiales</taxon>
        <taxon>Pseudonocardiaceae</taxon>
        <taxon>Amycolatopsis</taxon>
    </lineage>
</organism>
<dbReference type="KEGG" id="amog:QRX60_48915"/>
<dbReference type="AlphaFoldDB" id="A0A9Y2NJJ2"/>
<evidence type="ECO:0000313" key="2">
    <source>
        <dbReference type="Proteomes" id="UP001239397"/>
    </source>
</evidence>
<dbReference type="Gene3D" id="1.25.40.10">
    <property type="entry name" value="Tetratricopeptide repeat domain"/>
    <property type="match status" value="1"/>
</dbReference>
<gene>
    <name evidence="1" type="ORF">QRX60_48915</name>
</gene>
<sequence>MPETRITGGTVVTEPNDQLREVRERTESPQTPGECLTRSELAEQVNAWIHDRHGKTVELDGNYVGKLERGLIRWPQALYREGLRAVLGVARDADLGFRRTRRSAVSLESVNRSDFLRAALGVTAGAMVAPLAQSLITRQPTPVPSVVGQHEIDQVRTTAKLFGSWDHTYGGGLVREAVAAQLRYSAGLLNARCSERLRGDLYSAVGFLGHTAAFMAFDAYAHEDAREMFRFALGCAEQGDDWHLRAKVLSSMARQAVWCGDPDAGLTLVELAMVRADRLTPTERAMLLTARGRALAKLHRVSDAAKTIGLADEQFANANPANDPVWMSYYDAAQHSGDTGHALFDLALDGKFASEASTRLATAVNGHTAPYARSRAISGIKLASLTMRTGDPVEAARIGVRALEAAGTITSRRAADDLRELRSFAARHQRLPEVAELRNAIGNRLAIS</sequence>
<dbReference type="RefSeq" id="WP_285998286.1">
    <property type="nucleotide sequence ID" value="NZ_CP127295.1"/>
</dbReference>
<name>A0A9Y2NJJ2_9PSEU</name>
<protein>
    <submittedName>
        <fullName evidence="1">XRE family transcriptional regulator</fullName>
    </submittedName>
</protein>
<evidence type="ECO:0000313" key="1">
    <source>
        <dbReference type="EMBL" id="WIY01848.1"/>
    </source>
</evidence>
<keyword evidence="2" id="KW-1185">Reference proteome</keyword>
<dbReference type="EMBL" id="CP127295">
    <property type="protein sequence ID" value="WIY01848.1"/>
    <property type="molecule type" value="Genomic_DNA"/>
</dbReference>
<proteinExistence type="predicted"/>